<evidence type="ECO:0000313" key="5">
    <source>
        <dbReference type="Proteomes" id="UP000237797"/>
    </source>
</evidence>
<proteinExistence type="inferred from homology"/>
<dbReference type="GO" id="GO:0009847">
    <property type="term" value="P:spore germination"/>
    <property type="evidence" value="ECO:0007669"/>
    <property type="project" value="InterPro"/>
</dbReference>
<accession>A0A2T0LF55</accession>
<feature type="transmembrane region" description="Helical" evidence="3">
    <location>
        <begin position="410"/>
        <end position="430"/>
    </location>
</feature>
<dbReference type="PIRSF" id="PIRSF005690">
    <property type="entry name" value="GerBA"/>
    <property type="match status" value="1"/>
</dbReference>
<dbReference type="AlphaFoldDB" id="A0A2T0LF55"/>
<evidence type="ECO:0000256" key="3">
    <source>
        <dbReference type="SAM" id="Phobius"/>
    </source>
</evidence>
<comment type="caution">
    <text evidence="4">The sequence shown here is derived from an EMBL/GenBank/DDBJ whole genome shotgun (WGS) entry which is preliminary data.</text>
</comment>
<sequence>MKRSSRLMRRRKQRKEQMLQELAEKKLEDKLGDRQLVPSVDENVQFIGKLLGDGSDVVTRFFTIQYTPDRRAAIMYIDGLVDVSLIDQFVLSPVMTEAEKLRTKTDLWEMVNESLIQTGEMRITAKMKDLVEGLLSGDTILLLDGESQGLIIGSKGWPMRSVEEPKTAAVVRGPREGFSETIRVNTALIRRRLRDPDLRMKSFKVGRRTRTDVVLCYIEGVSDPKLVEKVERRIRGIELDGVLESGYIEEMIQDDYWTPFPLIQNTERPDSAVSHLLEGKVVILVDGTPHALIAPAVFAQFYYSSEDYYERYIIATFLRFLRLLSLIIALLGPAFYIAFVSFHTEMLPSSLAIAMAAGRATVPFPSIVEALLMEISVEILREASVRLPGPFGPTIGIVGALVIGEASVTAGLVSPLMVIVVGLTTISSYANPSYNAAISLRLLRFPIMIVAAGFGLYGIVLSIMLLLHHLVKLESFGVPYMAPMAPLRWQDVKDLLIRVPWTMMKKRPSIFRPRNRVREE</sequence>
<keyword evidence="3" id="KW-0812">Transmembrane</keyword>
<dbReference type="GO" id="GO:0016020">
    <property type="term" value="C:membrane"/>
    <property type="evidence" value="ECO:0007669"/>
    <property type="project" value="InterPro"/>
</dbReference>
<feature type="transmembrane region" description="Helical" evidence="3">
    <location>
        <begin position="442"/>
        <end position="467"/>
    </location>
</feature>
<dbReference type="Pfam" id="PF03323">
    <property type="entry name" value="GerA"/>
    <property type="match status" value="1"/>
</dbReference>
<feature type="transmembrane region" description="Helical" evidence="3">
    <location>
        <begin position="320"/>
        <end position="339"/>
    </location>
</feature>
<dbReference type="PANTHER" id="PTHR22550:SF5">
    <property type="entry name" value="LEUCINE ZIPPER PROTEIN 4"/>
    <property type="match status" value="1"/>
</dbReference>
<dbReference type="InterPro" id="IPR004995">
    <property type="entry name" value="Spore_Ger"/>
</dbReference>
<organism evidence="4 5">
    <name type="scientific">Planifilum fimeticola</name>
    <dbReference type="NCBI Taxonomy" id="201975"/>
    <lineage>
        <taxon>Bacteria</taxon>
        <taxon>Bacillati</taxon>
        <taxon>Bacillota</taxon>
        <taxon>Bacilli</taxon>
        <taxon>Bacillales</taxon>
        <taxon>Thermoactinomycetaceae</taxon>
        <taxon>Planifilum</taxon>
    </lineage>
</organism>
<reference evidence="4 5" key="1">
    <citation type="submission" date="2018-03" db="EMBL/GenBank/DDBJ databases">
        <title>Genomic Encyclopedia of Archaeal and Bacterial Type Strains, Phase II (KMG-II): from individual species to whole genera.</title>
        <authorList>
            <person name="Goeker M."/>
        </authorList>
    </citation>
    <scope>NUCLEOTIDE SEQUENCE [LARGE SCALE GENOMIC DNA]</scope>
    <source>
        <strain evidence="4 5">DSM 44946</strain>
    </source>
</reference>
<name>A0A2T0LF55_9BACL</name>
<dbReference type="PANTHER" id="PTHR22550">
    <property type="entry name" value="SPORE GERMINATION PROTEIN"/>
    <property type="match status" value="1"/>
</dbReference>
<gene>
    <name evidence="4" type="ORF">CLV97_11033</name>
</gene>
<protein>
    <submittedName>
        <fullName evidence="4">Spore germination protein KA/spore germination protein</fullName>
    </submittedName>
</protein>
<comment type="similarity">
    <text evidence="1">Belongs to the GerABKA family.</text>
</comment>
<evidence type="ECO:0000256" key="1">
    <source>
        <dbReference type="ARBA" id="ARBA00005278"/>
    </source>
</evidence>
<dbReference type="RefSeq" id="WP_245891430.1">
    <property type="nucleotide sequence ID" value="NZ_PVNE01000010.1"/>
</dbReference>
<dbReference type="InterPro" id="IPR050768">
    <property type="entry name" value="UPF0353/GerABKA_families"/>
</dbReference>
<evidence type="ECO:0000256" key="2">
    <source>
        <dbReference type="ARBA" id="ARBA00023136"/>
    </source>
</evidence>
<dbReference type="EMBL" id="PVNE01000010">
    <property type="protein sequence ID" value="PRX40842.1"/>
    <property type="molecule type" value="Genomic_DNA"/>
</dbReference>
<dbReference type="Proteomes" id="UP000237797">
    <property type="component" value="Unassembled WGS sequence"/>
</dbReference>
<keyword evidence="5" id="KW-1185">Reference proteome</keyword>
<keyword evidence="3" id="KW-1133">Transmembrane helix</keyword>
<keyword evidence="2 3" id="KW-0472">Membrane</keyword>
<evidence type="ECO:0000313" key="4">
    <source>
        <dbReference type="EMBL" id="PRX40842.1"/>
    </source>
</evidence>